<evidence type="ECO:0000256" key="5">
    <source>
        <dbReference type="ARBA" id="ARBA00022777"/>
    </source>
</evidence>
<evidence type="ECO:0000256" key="3">
    <source>
        <dbReference type="ARBA" id="ARBA00022553"/>
    </source>
</evidence>
<keyword evidence="3" id="KW-0597">Phosphoprotein</keyword>
<dbReference type="SUPFAM" id="SSF55874">
    <property type="entry name" value="ATPase domain of HSP90 chaperone/DNA topoisomerase II/histidine kinase"/>
    <property type="match status" value="1"/>
</dbReference>
<evidence type="ECO:0000256" key="4">
    <source>
        <dbReference type="ARBA" id="ARBA00022679"/>
    </source>
</evidence>
<evidence type="ECO:0000256" key="6">
    <source>
        <dbReference type="ARBA" id="ARBA00023012"/>
    </source>
</evidence>
<dbReference type="EMBL" id="JABEPP010000001">
    <property type="protein sequence ID" value="NNM71208.1"/>
    <property type="molecule type" value="Genomic_DNA"/>
</dbReference>
<evidence type="ECO:0000256" key="7">
    <source>
        <dbReference type="SAM" id="Coils"/>
    </source>
</evidence>
<comment type="catalytic activity">
    <reaction evidence="1">
        <text>ATP + protein L-histidine = ADP + protein N-phospho-L-histidine.</text>
        <dbReference type="EC" id="2.7.13.3"/>
    </reaction>
</comment>
<gene>
    <name evidence="10" type="ORF">HJG44_02215</name>
</gene>
<sequence>MGACASAAAGPLDLLNADFLPSLLWFDPRSAFGFAILTGLVIFSTTLAILHIRERRIWTERERDLTAELDHLRDAAERAELLMGSDRQAVVLWSGRDGGVAVEGDFASFVQPASPGRLLAFGSWLLPPDAGQIEAAVERLRDRGEGFRLVARSAEGRFIEAEGRAVGGRALLRLREVTGYRADLLRTEEEQAEMRRRLDTLRALLDSIDQPVWLRGPDGQLTFANRAYCAAVEAADAEDACRRSLELMERGDRAEAARRREAGEVFRARVAAIVAGARRVLDITEAPLPAGAGGIAQDVSELEALRADLQRLMKAHTRTLDQFPTAVAMFDSAQRLVFHNAAYRQLWHLDDAFLGSRPTDGEILDRLRSLRLLPEQADYRAWKAGMLDAYRSLEPRETWWYLPDRRTLRVVANPNPQGGLTYLFDDVSDRMHLESRYNSLIKVQSETLNTLSEGVALFGADGRLRLFNTAFAKQWRLEAAALAGEPHVSKIVELCAALSPQDGSWADLTAAVSGFSDTRLRVETRMERPDGSVLECAAEPLPDGSTLLTFVDVTASVNVERALTERNEALELASRLRNEFVHHVSYELRSPLTNIIGFTELLGAETIGELNERQREYAAHIMQSSAALLAIINDILDLASIDADTIELARERIDIRATIEAAARGINDRLVEDRLNLVVDVPADIGSFTGDAKRVRQILFNLLSNAAGFSSPGQTITVRARREGGDIVLSVTDHGRGIPEEVRERVFDRFESHTAGSGHRGVGLGLSIVRSFVELHGGRVELQSSPGAGTVVTCYFPAEDGGPAERIAA</sequence>
<dbReference type="InterPro" id="IPR050736">
    <property type="entry name" value="Sensor_HK_Regulatory"/>
</dbReference>
<feature type="coiled-coil region" evidence="7">
    <location>
        <begin position="295"/>
        <end position="322"/>
    </location>
</feature>
<reference evidence="10 11" key="1">
    <citation type="submission" date="2020-04" db="EMBL/GenBank/DDBJ databases">
        <title>Enterovirga sp. isolate from soil.</title>
        <authorList>
            <person name="Chea S."/>
            <person name="Kim D.-U."/>
        </authorList>
    </citation>
    <scope>NUCLEOTIDE SEQUENCE [LARGE SCALE GENOMIC DNA]</scope>
    <source>
        <strain evidence="10 11">DB1703</strain>
    </source>
</reference>
<keyword evidence="6" id="KW-0902">Two-component regulatory system</keyword>
<dbReference type="SUPFAM" id="SSF55785">
    <property type="entry name" value="PYP-like sensor domain (PAS domain)"/>
    <property type="match status" value="2"/>
</dbReference>
<keyword evidence="8" id="KW-0472">Membrane</keyword>
<dbReference type="InterPro" id="IPR036097">
    <property type="entry name" value="HisK_dim/P_sf"/>
</dbReference>
<comment type="caution">
    <text evidence="10">The sequence shown here is derived from an EMBL/GenBank/DDBJ whole genome shotgun (WGS) entry which is preliminary data.</text>
</comment>
<keyword evidence="8" id="KW-0812">Transmembrane</keyword>
<dbReference type="RefSeq" id="WP_171217265.1">
    <property type="nucleotide sequence ID" value="NZ_JABEPP010000001.1"/>
</dbReference>
<evidence type="ECO:0000259" key="9">
    <source>
        <dbReference type="PROSITE" id="PS50109"/>
    </source>
</evidence>
<dbReference type="AlphaFoldDB" id="A0A849I1I9"/>
<name>A0A849I1I9_9HYPH</name>
<dbReference type="PANTHER" id="PTHR43711">
    <property type="entry name" value="TWO-COMPONENT HISTIDINE KINASE"/>
    <property type="match status" value="1"/>
</dbReference>
<feature type="transmembrane region" description="Helical" evidence="8">
    <location>
        <begin position="31"/>
        <end position="52"/>
    </location>
</feature>
<dbReference type="Proteomes" id="UP000564885">
    <property type="component" value="Unassembled WGS sequence"/>
</dbReference>
<dbReference type="InterPro" id="IPR005467">
    <property type="entry name" value="His_kinase_dom"/>
</dbReference>
<dbReference type="Pfam" id="PF13188">
    <property type="entry name" value="PAS_8"/>
    <property type="match status" value="1"/>
</dbReference>
<dbReference type="CDD" id="cd00075">
    <property type="entry name" value="HATPase"/>
    <property type="match status" value="1"/>
</dbReference>
<dbReference type="InterPro" id="IPR004358">
    <property type="entry name" value="Sig_transdc_His_kin-like_C"/>
</dbReference>
<dbReference type="PRINTS" id="PR00344">
    <property type="entry name" value="BCTRLSENSOR"/>
</dbReference>
<organism evidence="10 11">
    <name type="scientific">Enterovirga aerilata</name>
    <dbReference type="NCBI Taxonomy" id="2730920"/>
    <lineage>
        <taxon>Bacteria</taxon>
        <taxon>Pseudomonadati</taxon>
        <taxon>Pseudomonadota</taxon>
        <taxon>Alphaproteobacteria</taxon>
        <taxon>Hyphomicrobiales</taxon>
        <taxon>Methylobacteriaceae</taxon>
        <taxon>Enterovirga</taxon>
    </lineage>
</organism>
<evidence type="ECO:0000256" key="1">
    <source>
        <dbReference type="ARBA" id="ARBA00000085"/>
    </source>
</evidence>
<accession>A0A849I1I9</accession>
<protein>
    <recommendedName>
        <fullName evidence="2">histidine kinase</fullName>
        <ecNumber evidence="2">2.7.13.3</ecNumber>
    </recommendedName>
</protein>
<dbReference type="SMART" id="SM00388">
    <property type="entry name" value="HisKA"/>
    <property type="match status" value="1"/>
</dbReference>
<dbReference type="EC" id="2.7.13.3" evidence="2"/>
<dbReference type="Pfam" id="PF00512">
    <property type="entry name" value="HisKA"/>
    <property type="match status" value="1"/>
</dbReference>
<feature type="domain" description="Histidine kinase" evidence="9">
    <location>
        <begin position="583"/>
        <end position="800"/>
    </location>
</feature>
<evidence type="ECO:0000256" key="8">
    <source>
        <dbReference type="SAM" id="Phobius"/>
    </source>
</evidence>
<dbReference type="InterPro" id="IPR000014">
    <property type="entry name" value="PAS"/>
</dbReference>
<dbReference type="Gene3D" id="3.30.565.10">
    <property type="entry name" value="Histidine kinase-like ATPase, C-terminal domain"/>
    <property type="match status" value="1"/>
</dbReference>
<keyword evidence="5" id="KW-0418">Kinase</keyword>
<dbReference type="PANTHER" id="PTHR43711:SF1">
    <property type="entry name" value="HISTIDINE KINASE 1"/>
    <property type="match status" value="1"/>
</dbReference>
<dbReference type="SUPFAM" id="SSF47384">
    <property type="entry name" value="Homodimeric domain of signal transducing histidine kinase"/>
    <property type="match status" value="1"/>
</dbReference>
<dbReference type="InterPro" id="IPR003594">
    <property type="entry name" value="HATPase_dom"/>
</dbReference>
<dbReference type="InterPro" id="IPR035965">
    <property type="entry name" value="PAS-like_dom_sf"/>
</dbReference>
<dbReference type="SMART" id="SM00091">
    <property type="entry name" value="PAS"/>
    <property type="match status" value="2"/>
</dbReference>
<dbReference type="Pfam" id="PF02518">
    <property type="entry name" value="HATPase_c"/>
    <property type="match status" value="1"/>
</dbReference>
<proteinExistence type="predicted"/>
<keyword evidence="4" id="KW-0808">Transferase</keyword>
<keyword evidence="7" id="KW-0175">Coiled coil</keyword>
<dbReference type="InterPro" id="IPR003661">
    <property type="entry name" value="HisK_dim/P_dom"/>
</dbReference>
<evidence type="ECO:0000256" key="2">
    <source>
        <dbReference type="ARBA" id="ARBA00012438"/>
    </source>
</evidence>
<dbReference type="InterPro" id="IPR036890">
    <property type="entry name" value="HATPase_C_sf"/>
</dbReference>
<dbReference type="CDD" id="cd00082">
    <property type="entry name" value="HisKA"/>
    <property type="match status" value="1"/>
</dbReference>
<evidence type="ECO:0000313" key="10">
    <source>
        <dbReference type="EMBL" id="NNM71208.1"/>
    </source>
</evidence>
<evidence type="ECO:0000313" key="11">
    <source>
        <dbReference type="Proteomes" id="UP000564885"/>
    </source>
</evidence>
<keyword evidence="11" id="KW-1185">Reference proteome</keyword>
<dbReference type="SMART" id="SM00387">
    <property type="entry name" value="HATPase_c"/>
    <property type="match status" value="1"/>
</dbReference>
<dbReference type="GO" id="GO:0000155">
    <property type="term" value="F:phosphorelay sensor kinase activity"/>
    <property type="evidence" value="ECO:0007669"/>
    <property type="project" value="InterPro"/>
</dbReference>
<dbReference type="Pfam" id="PF12860">
    <property type="entry name" value="PAS_7"/>
    <property type="match status" value="2"/>
</dbReference>
<keyword evidence="8" id="KW-1133">Transmembrane helix</keyword>
<dbReference type="Gene3D" id="3.30.450.20">
    <property type="entry name" value="PAS domain"/>
    <property type="match status" value="2"/>
</dbReference>
<dbReference type="PROSITE" id="PS50109">
    <property type="entry name" value="HIS_KIN"/>
    <property type="match status" value="1"/>
</dbReference>
<dbReference type="Gene3D" id="1.10.287.130">
    <property type="match status" value="1"/>
</dbReference>